<keyword evidence="2" id="KW-1185">Reference proteome</keyword>
<dbReference type="Proteomes" id="UP000184526">
    <property type="component" value="Unassembled WGS sequence"/>
</dbReference>
<reference evidence="1 2" key="1">
    <citation type="submission" date="2016-11" db="EMBL/GenBank/DDBJ databases">
        <authorList>
            <person name="Jaros S."/>
            <person name="Januszkiewicz K."/>
            <person name="Wedrychowicz H."/>
        </authorList>
    </citation>
    <scope>NUCLEOTIDE SEQUENCE [LARGE SCALE GENOMIC DNA]</scope>
    <source>
        <strain evidence="1 2">DSM 3089</strain>
    </source>
</reference>
<name>A0A1M5UA63_9CLOT</name>
<evidence type="ECO:0000313" key="2">
    <source>
        <dbReference type="Proteomes" id="UP000184526"/>
    </source>
</evidence>
<protein>
    <submittedName>
        <fullName evidence="1">Uncharacterized protein</fullName>
    </submittedName>
</protein>
<organism evidence="1 2">
    <name type="scientific">Clostridium collagenovorans DSM 3089</name>
    <dbReference type="NCBI Taxonomy" id="1121306"/>
    <lineage>
        <taxon>Bacteria</taxon>
        <taxon>Bacillati</taxon>
        <taxon>Bacillota</taxon>
        <taxon>Clostridia</taxon>
        <taxon>Eubacteriales</taxon>
        <taxon>Clostridiaceae</taxon>
        <taxon>Clostridium</taxon>
    </lineage>
</organism>
<evidence type="ECO:0000313" key="1">
    <source>
        <dbReference type="EMBL" id="SHH59849.1"/>
    </source>
</evidence>
<dbReference type="EMBL" id="FQXP01000003">
    <property type="protein sequence ID" value="SHH59849.1"/>
    <property type="molecule type" value="Genomic_DNA"/>
</dbReference>
<dbReference type="AlphaFoldDB" id="A0A1M5UA63"/>
<dbReference type="OrthoDB" id="1918828at2"/>
<sequence>MFTKEELLVIKDAFKIADKEYMKQMEANMNNKSSLVAYNRKQKKLWMAQNKLNKILDEKLYEE</sequence>
<dbReference type="RefSeq" id="WP_072830471.1">
    <property type="nucleotide sequence ID" value="NZ_FQXP01000003.1"/>
</dbReference>
<accession>A0A1M5UA63</accession>
<proteinExistence type="predicted"/>
<gene>
    <name evidence="1" type="ORF">SAMN02745196_00910</name>
</gene>